<protein>
    <submittedName>
        <fullName evidence="2">Uncharacterized protein</fullName>
    </submittedName>
</protein>
<dbReference type="Proteomes" id="UP001216674">
    <property type="component" value="Unassembled WGS sequence"/>
</dbReference>
<dbReference type="EMBL" id="JARJLM010000389">
    <property type="protein sequence ID" value="MDF3835835.1"/>
    <property type="molecule type" value="Genomic_DNA"/>
</dbReference>
<evidence type="ECO:0000313" key="2">
    <source>
        <dbReference type="EMBL" id="MDF3835835.1"/>
    </source>
</evidence>
<feature type="region of interest" description="Disordered" evidence="1">
    <location>
        <begin position="57"/>
        <end position="84"/>
    </location>
</feature>
<keyword evidence="3" id="KW-1185">Reference proteome</keyword>
<gene>
    <name evidence="2" type="ORF">P3W85_23200</name>
</gene>
<accession>A0ABT6AT77</accession>
<reference evidence="2 3" key="1">
    <citation type="submission" date="2023-03" db="EMBL/GenBank/DDBJ databases">
        <title>Draft assemblies of triclosan tolerant bacteria isolated from returned activated sludge.</title>
        <authorList>
            <person name="Van Hamelsveld S."/>
        </authorList>
    </citation>
    <scope>NUCLEOTIDE SEQUENCE [LARGE SCALE GENOMIC DNA]</scope>
    <source>
        <strain evidence="2 3">GW210010_S58</strain>
    </source>
</reference>
<comment type="caution">
    <text evidence="2">The sequence shown here is derived from an EMBL/GenBank/DDBJ whole genome shotgun (WGS) entry which is preliminary data.</text>
</comment>
<name>A0ABT6AT77_9BURK</name>
<organism evidence="2 3">
    <name type="scientific">Cupriavidus basilensis</name>
    <dbReference type="NCBI Taxonomy" id="68895"/>
    <lineage>
        <taxon>Bacteria</taxon>
        <taxon>Pseudomonadati</taxon>
        <taxon>Pseudomonadota</taxon>
        <taxon>Betaproteobacteria</taxon>
        <taxon>Burkholderiales</taxon>
        <taxon>Burkholderiaceae</taxon>
        <taxon>Cupriavidus</taxon>
    </lineage>
</organism>
<evidence type="ECO:0000256" key="1">
    <source>
        <dbReference type="SAM" id="MobiDB-lite"/>
    </source>
</evidence>
<sequence length="84" mass="9064">MLPEFELDMAPSAADQAALNHYIASHGVKVYRDTPEWKGLVYGQTRIAVLQAVAGLSGSTAGGADPRGWQRQAERRNAARKGRA</sequence>
<proteinExistence type="predicted"/>
<evidence type="ECO:0000313" key="3">
    <source>
        <dbReference type="Proteomes" id="UP001216674"/>
    </source>
</evidence>
<dbReference type="RefSeq" id="WP_276266500.1">
    <property type="nucleotide sequence ID" value="NZ_JARJLM010000389.1"/>
</dbReference>